<accession>A0A8I1MX68</accession>
<dbReference type="NCBIfam" id="NF041043">
    <property type="entry name" value="BPSS1780_fam"/>
    <property type="match status" value="1"/>
</dbReference>
<dbReference type="Proteomes" id="UP000664800">
    <property type="component" value="Unassembled WGS sequence"/>
</dbReference>
<feature type="transmembrane region" description="Helical" evidence="1">
    <location>
        <begin position="21"/>
        <end position="39"/>
    </location>
</feature>
<evidence type="ECO:0000313" key="3">
    <source>
        <dbReference type="Proteomes" id="UP000664800"/>
    </source>
</evidence>
<proteinExistence type="predicted"/>
<evidence type="ECO:0008006" key="4">
    <source>
        <dbReference type="Google" id="ProtNLM"/>
    </source>
</evidence>
<comment type="caution">
    <text evidence="2">The sequence shown here is derived from an EMBL/GenBank/DDBJ whole genome shotgun (WGS) entry which is preliminary data.</text>
</comment>
<evidence type="ECO:0000256" key="1">
    <source>
        <dbReference type="SAM" id="Phobius"/>
    </source>
</evidence>
<reference evidence="2" key="1">
    <citation type="submission" date="2021-02" db="EMBL/GenBank/DDBJ databases">
        <title>Thiocyanate and organic carbon inputs drive convergent selection for specific autotrophic Afipia and Thiobacillus strains within complex microbiomes.</title>
        <authorList>
            <person name="Huddy R.J."/>
            <person name="Sachdeva R."/>
            <person name="Kadzinga F."/>
            <person name="Kantor R.S."/>
            <person name="Harrison S.T.L."/>
            <person name="Banfield J.F."/>
        </authorList>
    </citation>
    <scope>NUCLEOTIDE SEQUENCE</scope>
    <source>
        <strain evidence="2">SCN18_13_7_16_R3_B_64_19</strain>
    </source>
</reference>
<feature type="transmembrane region" description="Helical" evidence="1">
    <location>
        <begin position="227"/>
        <end position="248"/>
    </location>
</feature>
<keyword evidence="1" id="KW-0472">Membrane</keyword>
<feature type="transmembrane region" description="Helical" evidence="1">
    <location>
        <begin position="176"/>
        <end position="194"/>
    </location>
</feature>
<gene>
    <name evidence="2" type="ORF">J0I24_07845</name>
</gene>
<dbReference type="AlphaFoldDB" id="A0A8I1MX68"/>
<dbReference type="InterPro" id="IPR047798">
    <property type="entry name" value="BPSS1780-like"/>
</dbReference>
<dbReference type="RefSeq" id="WP_276729730.1">
    <property type="nucleotide sequence ID" value="NZ_JAFKMR010000016.1"/>
</dbReference>
<keyword evidence="1" id="KW-1133">Transmembrane helix</keyword>
<feature type="transmembrane region" description="Helical" evidence="1">
    <location>
        <begin position="97"/>
        <end position="118"/>
    </location>
</feature>
<protein>
    <recommendedName>
        <fullName evidence="4">Transmembrane protein</fullName>
    </recommendedName>
</protein>
<feature type="transmembrane region" description="Helical" evidence="1">
    <location>
        <begin position="200"/>
        <end position="220"/>
    </location>
</feature>
<keyword evidence="1" id="KW-0812">Transmembrane</keyword>
<name>A0A8I1MX68_THIA3</name>
<dbReference type="EMBL" id="JAFKMR010000016">
    <property type="protein sequence ID" value="MBN8744211.1"/>
    <property type="molecule type" value="Genomic_DNA"/>
</dbReference>
<organism evidence="2 3">
    <name type="scientific">Thiomonas arsenitoxydans (strain DSM 22701 / CIP 110005 / 3As)</name>
    <dbReference type="NCBI Taxonomy" id="426114"/>
    <lineage>
        <taxon>Bacteria</taxon>
        <taxon>Pseudomonadati</taxon>
        <taxon>Pseudomonadota</taxon>
        <taxon>Betaproteobacteria</taxon>
        <taxon>Burkholderiales</taxon>
        <taxon>Thiomonas</taxon>
    </lineage>
</organism>
<sequence length="262" mass="28233">MQLRTVSAREGLLWVQSGFRRLALQPWAALLMIVAYIVVTGFVSALPIIGLVFPLFVVQFGTLGFMQASRQIAQKQPLWPTVLLTGFRSGPKALRSMVMLGVLYTLAVILVLGVGSLFDGGAMLRLLLLGDKPPASAIADGSLRLGAIAATLAYIPVSLAFWLAPPLVAWHAMPPIKALFFSFVLCVRNIKAFALYAVQWLLLFISLPTLIMLVASLLGASETLAAMLSMPVAIAIFLAYILSFYASYESLVGETQSSTLAQ</sequence>
<feature type="transmembrane region" description="Helical" evidence="1">
    <location>
        <begin position="143"/>
        <end position="164"/>
    </location>
</feature>
<evidence type="ECO:0000313" key="2">
    <source>
        <dbReference type="EMBL" id="MBN8744211.1"/>
    </source>
</evidence>